<dbReference type="InterPro" id="IPR050679">
    <property type="entry name" value="Bact_HTH_transcr_reg"/>
</dbReference>
<evidence type="ECO:0000256" key="2">
    <source>
        <dbReference type="ARBA" id="ARBA00023125"/>
    </source>
</evidence>
<dbReference type="SUPFAM" id="SSF64288">
    <property type="entry name" value="Chorismate lyase-like"/>
    <property type="match status" value="1"/>
</dbReference>
<protein>
    <submittedName>
        <fullName evidence="5">HTH-type transcriptional regulator YurK</fullName>
    </submittedName>
</protein>
<dbReference type="SUPFAM" id="SSF46785">
    <property type="entry name" value="Winged helix' DNA-binding domain"/>
    <property type="match status" value="1"/>
</dbReference>
<dbReference type="FunFam" id="1.10.10.10:FF:000079">
    <property type="entry name" value="GntR family transcriptional regulator"/>
    <property type="match status" value="1"/>
</dbReference>
<sequence length="244" mass="27873">MKLKNASQIPLYHQLKQIIIEDIESGKYETGEQLPTEMELCKKYGVSRITVRRAVSDLVDEKILYRKQGKGTFVSESKIKRELISIGSFSDITTQSGKEPSTQILENKIKKPNGELCSLFKIMPEDNVLELKRLLSINGKPFIIETSYYPISRFPKLETYIGSNVSTYKILRDYYDVEINKAEKTLDVTLSDVEQSAIFECDLNSVMYLLRKTAYDTNNEVVHVSNSLILGSKVTFTFTVENIE</sequence>
<feature type="domain" description="HTH gntR-type" evidence="4">
    <location>
        <begin position="9"/>
        <end position="77"/>
    </location>
</feature>
<accession>A0A9W5TWN5</accession>
<dbReference type="InterPro" id="IPR036388">
    <property type="entry name" value="WH-like_DNA-bd_sf"/>
</dbReference>
<evidence type="ECO:0000313" key="5">
    <source>
        <dbReference type="EMBL" id="GGB39213.1"/>
    </source>
</evidence>
<dbReference type="Pfam" id="PF00392">
    <property type="entry name" value="GntR"/>
    <property type="match status" value="1"/>
</dbReference>
<dbReference type="GO" id="GO:0045892">
    <property type="term" value="P:negative regulation of DNA-templated transcription"/>
    <property type="evidence" value="ECO:0007669"/>
    <property type="project" value="TreeGrafter"/>
</dbReference>
<dbReference type="PANTHER" id="PTHR44846:SF1">
    <property type="entry name" value="MANNOSYL-D-GLYCERATE TRANSPORT_METABOLISM SYSTEM REPRESSOR MNGR-RELATED"/>
    <property type="match status" value="1"/>
</dbReference>
<evidence type="ECO:0000256" key="1">
    <source>
        <dbReference type="ARBA" id="ARBA00023015"/>
    </source>
</evidence>
<keyword evidence="6" id="KW-1185">Reference proteome</keyword>
<evidence type="ECO:0000259" key="4">
    <source>
        <dbReference type="PROSITE" id="PS50949"/>
    </source>
</evidence>
<dbReference type="EMBL" id="BMJD01000009">
    <property type="protein sequence ID" value="GGB39213.1"/>
    <property type="molecule type" value="Genomic_DNA"/>
</dbReference>
<proteinExistence type="predicted"/>
<dbReference type="SMART" id="SM00866">
    <property type="entry name" value="UTRA"/>
    <property type="match status" value="1"/>
</dbReference>
<dbReference type="InterPro" id="IPR011663">
    <property type="entry name" value="UTRA"/>
</dbReference>
<evidence type="ECO:0000313" key="6">
    <source>
        <dbReference type="Proteomes" id="UP000621492"/>
    </source>
</evidence>
<dbReference type="PRINTS" id="PR00035">
    <property type="entry name" value="HTHGNTR"/>
</dbReference>
<dbReference type="RefSeq" id="WP_155554674.1">
    <property type="nucleotide sequence ID" value="NZ_BMJD01000009.1"/>
</dbReference>
<dbReference type="Gene3D" id="1.10.10.10">
    <property type="entry name" value="Winged helix-like DNA-binding domain superfamily/Winged helix DNA-binding domain"/>
    <property type="match status" value="1"/>
</dbReference>
<dbReference type="GO" id="GO:0003677">
    <property type="term" value="F:DNA binding"/>
    <property type="evidence" value="ECO:0007669"/>
    <property type="project" value="UniProtKB-KW"/>
</dbReference>
<dbReference type="InterPro" id="IPR000524">
    <property type="entry name" value="Tscrpt_reg_HTH_GntR"/>
</dbReference>
<keyword evidence="2" id="KW-0238">DNA-binding</keyword>
<gene>
    <name evidence="5" type="primary">yurK</name>
    <name evidence="5" type="ORF">GCM10011409_15960</name>
</gene>
<dbReference type="PROSITE" id="PS50949">
    <property type="entry name" value="HTH_GNTR"/>
    <property type="match status" value="1"/>
</dbReference>
<comment type="caution">
    <text evidence="5">The sequence shown here is derived from an EMBL/GenBank/DDBJ whole genome shotgun (WGS) entry which is preliminary data.</text>
</comment>
<dbReference type="InterPro" id="IPR036390">
    <property type="entry name" value="WH_DNA-bd_sf"/>
</dbReference>
<dbReference type="Pfam" id="PF07702">
    <property type="entry name" value="UTRA"/>
    <property type="match status" value="1"/>
</dbReference>
<dbReference type="CDD" id="cd07377">
    <property type="entry name" value="WHTH_GntR"/>
    <property type="match status" value="1"/>
</dbReference>
<evidence type="ECO:0000256" key="3">
    <source>
        <dbReference type="ARBA" id="ARBA00023163"/>
    </source>
</evidence>
<keyword evidence="3" id="KW-0804">Transcription</keyword>
<dbReference type="AlphaFoldDB" id="A0A9W5TWN5"/>
<dbReference type="InterPro" id="IPR028978">
    <property type="entry name" value="Chorismate_lyase_/UTRA_dom_sf"/>
</dbReference>
<reference evidence="5" key="1">
    <citation type="journal article" date="2014" name="Int. J. Syst. Evol. Microbiol.">
        <title>Complete genome sequence of Corynebacterium casei LMG S-19264T (=DSM 44701T), isolated from a smear-ripened cheese.</title>
        <authorList>
            <consortium name="US DOE Joint Genome Institute (JGI-PGF)"/>
            <person name="Walter F."/>
            <person name="Albersmeier A."/>
            <person name="Kalinowski J."/>
            <person name="Ruckert C."/>
        </authorList>
    </citation>
    <scope>NUCLEOTIDE SEQUENCE</scope>
    <source>
        <strain evidence="5">CGMCC 1.15454</strain>
    </source>
</reference>
<organism evidence="5 6">
    <name type="scientific">Lentibacillus populi</name>
    <dbReference type="NCBI Taxonomy" id="1827502"/>
    <lineage>
        <taxon>Bacteria</taxon>
        <taxon>Bacillati</taxon>
        <taxon>Bacillota</taxon>
        <taxon>Bacilli</taxon>
        <taxon>Bacillales</taxon>
        <taxon>Bacillaceae</taxon>
        <taxon>Lentibacillus</taxon>
    </lineage>
</organism>
<dbReference type="Gene3D" id="3.40.1410.10">
    <property type="entry name" value="Chorismate lyase-like"/>
    <property type="match status" value="1"/>
</dbReference>
<dbReference type="SMART" id="SM00345">
    <property type="entry name" value="HTH_GNTR"/>
    <property type="match status" value="1"/>
</dbReference>
<dbReference type="Proteomes" id="UP000621492">
    <property type="component" value="Unassembled WGS sequence"/>
</dbReference>
<keyword evidence="1" id="KW-0805">Transcription regulation</keyword>
<name>A0A9W5TWN5_9BACI</name>
<dbReference type="PANTHER" id="PTHR44846">
    <property type="entry name" value="MANNOSYL-D-GLYCERATE TRANSPORT/METABOLISM SYSTEM REPRESSOR MNGR-RELATED"/>
    <property type="match status" value="1"/>
</dbReference>
<reference evidence="5" key="2">
    <citation type="submission" date="2020-09" db="EMBL/GenBank/DDBJ databases">
        <authorList>
            <person name="Sun Q."/>
            <person name="Zhou Y."/>
        </authorList>
    </citation>
    <scope>NUCLEOTIDE SEQUENCE</scope>
    <source>
        <strain evidence="5">CGMCC 1.15454</strain>
    </source>
</reference>
<dbReference type="GO" id="GO:0003700">
    <property type="term" value="F:DNA-binding transcription factor activity"/>
    <property type="evidence" value="ECO:0007669"/>
    <property type="project" value="InterPro"/>
</dbReference>